<dbReference type="PIRSF" id="PIRSF028177">
    <property type="entry name" value="Polyketide_synth_Omtfrase_TcmP"/>
    <property type="match status" value="1"/>
</dbReference>
<dbReference type="AlphaFoldDB" id="A0A7G9YAR1"/>
<evidence type="ECO:0008006" key="5">
    <source>
        <dbReference type="Google" id="ProtNLM"/>
    </source>
</evidence>
<proteinExistence type="predicted"/>
<dbReference type="Pfam" id="PF04072">
    <property type="entry name" value="LCM"/>
    <property type="match status" value="1"/>
</dbReference>
<evidence type="ECO:0000313" key="4">
    <source>
        <dbReference type="EMBL" id="QNO45095.1"/>
    </source>
</evidence>
<evidence type="ECO:0000256" key="1">
    <source>
        <dbReference type="ARBA" id="ARBA00022603"/>
    </source>
</evidence>
<accession>A0A7G9YAR1</accession>
<name>A0A7G9YAR1_9EURY</name>
<dbReference type="EMBL" id="MT631073">
    <property type="protein sequence ID" value="QNO45095.1"/>
    <property type="molecule type" value="Genomic_DNA"/>
</dbReference>
<evidence type="ECO:0000313" key="3">
    <source>
        <dbReference type="EMBL" id="QNO44564.1"/>
    </source>
</evidence>
<dbReference type="GO" id="GO:0008168">
    <property type="term" value="F:methyltransferase activity"/>
    <property type="evidence" value="ECO:0007669"/>
    <property type="project" value="UniProtKB-KW"/>
</dbReference>
<dbReference type="Gene3D" id="3.40.50.150">
    <property type="entry name" value="Vaccinia Virus protein VP39"/>
    <property type="match status" value="1"/>
</dbReference>
<dbReference type="InterPro" id="IPR007213">
    <property type="entry name" value="Ppm1/Ppm2/Tcmp"/>
</dbReference>
<organism evidence="4">
    <name type="scientific">Candidatus Methanogaster sp. ANME-2c ERB4</name>
    <dbReference type="NCBI Taxonomy" id="2759911"/>
    <lineage>
        <taxon>Archaea</taxon>
        <taxon>Methanobacteriati</taxon>
        <taxon>Methanobacteriota</taxon>
        <taxon>Stenosarchaea group</taxon>
        <taxon>Methanomicrobia</taxon>
        <taxon>Methanosarcinales</taxon>
        <taxon>ANME-2 cluster</taxon>
        <taxon>Candidatus Methanogasteraceae</taxon>
        <taxon>Candidatus Methanogaster</taxon>
    </lineage>
</organism>
<keyword evidence="1" id="KW-0489">Methyltransferase</keyword>
<dbReference type="PANTHER" id="PTHR43619">
    <property type="entry name" value="S-ADENOSYL-L-METHIONINE-DEPENDENT METHYLTRANSFERASE YKTD-RELATED"/>
    <property type="match status" value="1"/>
</dbReference>
<reference evidence="4" key="1">
    <citation type="submission" date="2020-06" db="EMBL/GenBank/DDBJ databases">
        <title>Unique genomic features of the anaerobic methanotrophic archaea.</title>
        <authorList>
            <person name="Chadwick G.L."/>
            <person name="Skennerton C.T."/>
            <person name="Laso-Perez R."/>
            <person name="Leu A.O."/>
            <person name="Speth D.R."/>
            <person name="Yu H."/>
            <person name="Morgan-Lang C."/>
            <person name="Hatzenpichler R."/>
            <person name="Goudeau D."/>
            <person name="Malmstrom R."/>
            <person name="Brazelton W.J."/>
            <person name="Woyke T."/>
            <person name="Hallam S.J."/>
            <person name="Tyson G.W."/>
            <person name="Wegener G."/>
            <person name="Boetius A."/>
            <person name="Orphan V."/>
        </authorList>
    </citation>
    <scope>NUCLEOTIDE SEQUENCE</scope>
</reference>
<dbReference type="EMBL" id="MT630987">
    <property type="protein sequence ID" value="QNO44564.1"/>
    <property type="molecule type" value="Genomic_DNA"/>
</dbReference>
<dbReference type="InterPro" id="IPR029063">
    <property type="entry name" value="SAM-dependent_MTases_sf"/>
</dbReference>
<protein>
    <recommendedName>
        <fullName evidence="5">Class I SAM-dependent methyltransferase</fullName>
    </recommendedName>
</protein>
<sequence length="295" mass="34222">MTELFDIGMSDVSETSLLTLYCHALESQSKDPIISDPKAVEIMQAVNRELSKSKNRLHKRMVKGKIDKRMVVHITIRAKRYDEYVTEFLKSSPDGVVVNIGCGLDSRFLRIDNGRVRFYDLDLPDVIGIKRRFFEETDRYHFIPSSVLDYGWMAPLLQTCDGPFLFIAEGVFMYLHREDVKSLVLELQSRFPGSELVCEVFNDLLLKGALKGIVNFKMRKELHLGKDATFHFGIRGSREMEEWNPGITFLDDWSYFDTKEAKLGWLRFMGRVGLFRKTQWTVHYRLNGAVTPPQY</sequence>
<dbReference type="GO" id="GO:0032259">
    <property type="term" value="P:methylation"/>
    <property type="evidence" value="ECO:0007669"/>
    <property type="project" value="UniProtKB-KW"/>
</dbReference>
<gene>
    <name evidence="4" type="ORF">HICMJNBA_00001</name>
    <name evidence="3" type="ORF">KKOBALHG_00001</name>
</gene>
<evidence type="ECO:0000256" key="2">
    <source>
        <dbReference type="ARBA" id="ARBA00022679"/>
    </source>
</evidence>
<dbReference type="InterPro" id="IPR016874">
    <property type="entry name" value="TcmP-like"/>
</dbReference>
<dbReference type="PANTHER" id="PTHR43619:SF2">
    <property type="entry name" value="S-ADENOSYL-L-METHIONINE-DEPENDENT METHYLTRANSFERASES SUPERFAMILY PROTEIN"/>
    <property type="match status" value="1"/>
</dbReference>
<keyword evidence="2" id="KW-0808">Transferase</keyword>
<dbReference type="SUPFAM" id="SSF53335">
    <property type="entry name" value="S-adenosyl-L-methionine-dependent methyltransferases"/>
    <property type="match status" value="1"/>
</dbReference>